<gene>
    <name evidence="3" type="ORF">ENT08_04465</name>
</gene>
<dbReference type="InterPro" id="IPR006311">
    <property type="entry name" value="TAT_signal"/>
</dbReference>
<sequence>MTTRKQSRRQLLSGSGLLRLGLLLGLVLGGGAWKELGGANFNPRYIDRIINGQTKKHEVLTLFGDPQEVQRSPDGLVFIYKNFKAAEPEGKPQIYKKPQEQSLTPYPVGDEGRQMAAPAPKNPIRVLKSSLTIRFKPDGETVQSYEFKEF</sequence>
<protein>
    <recommendedName>
        <fullName evidence="4">Outer membrane protein assembly factor BamE</fullName>
    </recommendedName>
</protein>
<proteinExistence type="predicted"/>
<keyword evidence="1" id="KW-0408">Iron</keyword>
<evidence type="ECO:0008006" key="4">
    <source>
        <dbReference type="Google" id="ProtNLM"/>
    </source>
</evidence>
<dbReference type="GO" id="GO:0051536">
    <property type="term" value="F:iron-sulfur cluster binding"/>
    <property type="evidence" value="ECO:0007669"/>
    <property type="project" value="UniProtKB-KW"/>
</dbReference>
<feature type="region of interest" description="Disordered" evidence="2">
    <location>
        <begin position="97"/>
        <end position="121"/>
    </location>
</feature>
<reference evidence="3" key="1">
    <citation type="journal article" date="2020" name="mSystems">
        <title>Genome- and Community-Level Interaction Insights into Carbon Utilization and Element Cycling Functions of Hydrothermarchaeota in Hydrothermal Sediment.</title>
        <authorList>
            <person name="Zhou Z."/>
            <person name="Liu Y."/>
            <person name="Xu W."/>
            <person name="Pan J."/>
            <person name="Luo Z.H."/>
            <person name="Li M."/>
        </authorList>
    </citation>
    <scope>NUCLEOTIDE SEQUENCE [LARGE SCALE GENOMIC DNA]</scope>
    <source>
        <strain evidence="3">SpSt-548</strain>
    </source>
</reference>
<keyword evidence="1" id="KW-0479">Metal-binding</keyword>
<accession>A0A7V4LCD4</accession>
<keyword evidence="1" id="KW-0411">Iron-sulfur</keyword>
<evidence type="ECO:0000256" key="1">
    <source>
        <dbReference type="ARBA" id="ARBA00023014"/>
    </source>
</evidence>
<comment type="caution">
    <text evidence="3">The sequence shown here is derived from an EMBL/GenBank/DDBJ whole genome shotgun (WGS) entry which is preliminary data.</text>
</comment>
<dbReference type="AlphaFoldDB" id="A0A7V4LCD4"/>
<dbReference type="PROSITE" id="PS51318">
    <property type="entry name" value="TAT"/>
    <property type="match status" value="1"/>
</dbReference>
<name>A0A7V4LCD4_9BACT</name>
<dbReference type="EMBL" id="DSXI01000258">
    <property type="protein sequence ID" value="HGS04980.1"/>
    <property type="molecule type" value="Genomic_DNA"/>
</dbReference>
<evidence type="ECO:0000256" key="2">
    <source>
        <dbReference type="SAM" id="MobiDB-lite"/>
    </source>
</evidence>
<evidence type="ECO:0000313" key="3">
    <source>
        <dbReference type="EMBL" id="HGS04980.1"/>
    </source>
</evidence>
<organism evidence="3">
    <name type="scientific">Desulfobacca acetoxidans</name>
    <dbReference type="NCBI Taxonomy" id="60893"/>
    <lineage>
        <taxon>Bacteria</taxon>
        <taxon>Pseudomonadati</taxon>
        <taxon>Thermodesulfobacteriota</taxon>
        <taxon>Desulfobaccia</taxon>
        <taxon>Desulfobaccales</taxon>
        <taxon>Desulfobaccaceae</taxon>
        <taxon>Desulfobacca</taxon>
    </lineage>
</organism>